<dbReference type="AlphaFoldDB" id="A0A1I2XLL3"/>
<name>A0A1I2XLL3_9FIRM</name>
<dbReference type="InterPro" id="IPR002155">
    <property type="entry name" value="Thiolase"/>
</dbReference>
<dbReference type="Pfam" id="PF22691">
    <property type="entry name" value="Thiolase_C_1"/>
    <property type="match status" value="1"/>
</dbReference>
<feature type="domain" description="Thiolase C-terminal" evidence="2">
    <location>
        <begin position="249"/>
        <end position="387"/>
    </location>
</feature>
<proteinExistence type="predicted"/>
<dbReference type="PANTHER" id="PTHR42870">
    <property type="entry name" value="ACETYL-COA C-ACETYLTRANSFERASE"/>
    <property type="match status" value="1"/>
</dbReference>
<protein>
    <submittedName>
        <fullName evidence="3">Acetyl-CoA C-acetyltransferase</fullName>
    </submittedName>
</protein>
<dbReference type="CDD" id="cd00829">
    <property type="entry name" value="SCP-x_thiolase"/>
    <property type="match status" value="1"/>
</dbReference>
<dbReference type="NCBIfam" id="NF004720">
    <property type="entry name" value="PRK06064.1"/>
    <property type="match status" value="1"/>
</dbReference>
<accession>A0A1I2XLL3</accession>
<dbReference type="Pfam" id="PF00108">
    <property type="entry name" value="Thiolase_N"/>
    <property type="match status" value="1"/>
</dbReference>
<dbReference type="SUPFAM" id="SSF53901">
    <property type="entry name" value="Thiolase-like"/>
    <property type="match status" value="1"/>
</dbReference>
<dbReference type="PIRSF" id="PIRSF000429">
    <property type="entry name" value="Ac-CoA_Ac_transf"/>
    <property type="match status" value="1"/>
</dbReference>
<dbReference type="EMBL" id="FOOX01000018">
    <property type="protein sequence ID" value="SFH14340.1"/>
    <property type="molecule type" value="Genomic_DNA"/>
</dbReference>
<reference evidence="4" key="1">
    <citation type="submission" date="2016-10" db="EMBL/GenBank/DDBJ databases">
        <authorList>
            <person name="Varghese N."/>
            <person name="Submissions S."/>
        </authorList>
    </citation>
    <scope>NUCLEOTIDE SEQUENCE [LARGE SCALE GENOMIC DNA]</scope>
    <source>
        <strain evidence="4">DSM 17038</strain>
    </source>
</reference>
<dbReference type="InterPro" id="IPR055140">
    <property type="entry name" value="Thiolase_C_2"/>
</dbReference>
<gene>
    <name evidence="3" type="ORF">SAMN05660649_04022</name>
</gene>
<dbReference type="RefSeq" id="WP_092473719.1">
    <property type="nucleotide sequence ID" value="NZ_FOOX01000018.1"/>
</dbReference>
<dbReference type="Gene3D" id="3.40.47.10">
    <property type="match status" value="1"/>
</dbReference>
<evidence type="ECO:0000259" key="2">
    <source>
        <dbReference type="Pfam" id="PF22691"/>
    </source>
</evidence>
<dbReference type="OrthoDB" id="9785768at2"/>
<sequence length="388" mass="41289">MRKVAVAGVGMTKFGPTDKSLVELFSEAAWEAINDSNIKPADIQALFIGNCLGDFAEGQANIAGFIACELGLSHGTPATRFEGACATASVAVRDAFMWVASGFYDTVLVGGVEKIMHMGTPLATRTFAMATDSRYEEFCGLTFPAVFGMMAHMYSVKYRIPLPALKERMALVAVKNHQNGINNPLAQFRKEITVDTVLNSLMVCDPLQLFDCCPFSDGAAALILTTEEKAKKMVKKPVYILGTGQGSAGSLSRQKDFTVMKSRVASAQQAYAMAGLGPQDIDVCELHDCFTIAEIVASECLGFFKFGTGSQALETGETKIGGRIPINPSGGLKAKGHPIGATGAAQVYEIVKQLRGECGQRQVEGAKTGMTDTLGGDAGTIVNIILRR</sequence>
<feature type="domain" description="Thiolase N-terminal" evidence="1">
    <location>
        <begin position="4"/>
        <end position="228"/>
    </location>
</feature>
<dbReference type="InterPro" id="IPR020616">
    <property type="entry name" value="Thiolase_N"/>
</dbReference>
<evidence type="ECO:0000313" key="3">
    <source>
        <dbReference type="EMBL" id="SFH14340.1"/>
    </source>
</evidence>
<dbReference type="Proteomes" id="UP000199337">
    <property type="component" value="Unassembled WGS sequence"/>
</dbReference>
<evidence type="ECO:0000259" key="1">
    <source>
        <dbReference type="Pfam" id="PF00108"/>
    </source>
</evidence>
<dbReference type="InterPro" id="IPR016039">
    <property type="entry name" value="Thiolase-like"/>
</dbReference>
<keyword evidence="3" id="KW-0808">Transferase</keyword>
<dbReference type="GO" id="GO:0016747">
    <property type="term" value="F:acyltransferase activity, transferring groups other than amino-acyl groups"/>
    <property type="evidence" value="ECO:0007669"/>
    <property type="project" value="InterPro"/>
</dbReference>
<dbReference type="PANTHER" id="PTHR42870:SF6">
    <property type="entry name" value="ACETYL-COA C-ACYLTRANSFERASE"/>
    <property type="match status" value="1"/>
</dbReference>
<organism evidence="3 4">
    <name type="scientific">Desulfotruncus arcticus DSM 17038</name>
    <dbReference type="NCBI Taxonomy" id="1121424"/>
    <lineage>
        <taxon>Bacteria</taxon>
        <taxon>Bacillati</taxon>
        <taxon>Bacillota</taxon>
        <taxon>Clostridia</taxon>
        <taxon>Eubacteriales</taxon>
        <taxon>Desulfallaceae</taxon>
        <taxon>Desulfotruncus</taxon>
    </lineage>
</organism>
<evidence type="ECO:0000313" key="4">
    <source>
        <dbReference type="Proteomes" id="UP000199337"/>
    </source>
</evidence>
<dbReference type="STRING" id="341036.SAMN05660649_04022"/>
<keyword evidence="4" id="KW-1185">Reference proteome</keyword>